<feature type="region of interest" description="Disordered" evidence="1">
    <location>
        <begin position="85"/>
        <end position="114"/>
    </location>
</feature>
<evidence type="ECO:0000313" key="3">
    <source>
        <dbReference type="EMBL" id="MFC3628759.1"/>
    </source>
</evidence>
<dbReference type="EMBL" id="JBHRXY010000002">
    <property type="protein sequence ID" value="MFC3628759.1"/>
    <property type="molecule type" value="Genomic_DNA"/>
</dbReference>
<dbReference type="InterPro" id="IPR018649">
    <property type="entry name" value="SHOCT"/>
</dbReference>
<evidence type="ECO:0000313" key="4">
    <source>
        <dbReference type="Proteomes" id="UP001595539"/>
    </source>
</evidence>
<dbReference type="RefSeq" id="WP_377759797.1">
    <property type="nucleotide sequence ID" value="NZ_JBHRXY010000002.1"/>
</dbReference>
<evidence type="ECO:0000256" key="1">
    <source>
        <dbReference type="SAM" id="MobiDB-lite"/>
    </source>
</evidence>
<feature type="region of interest" description="Disordered" evidence="1">
    <location>
        <begin position="171"/>
        <end position="204"/>
    </location>
</feature>
<dbReference type="Pfam" id="PF09851">
    <property type="entry name" value="SHOCT"/>
    <property type="match status" value="1"/>
</dbReference>
<protein>
    <submittedName>
        <fullName evidence="3">SHOCT domain-containing protein</fullName>
    </submittedName>
</protein>
<sequence>MRSTDEERRDRVAKAARRHGFSPDAAEAMLAALARGLGRQAQFDHPEFGGMGQWSGGMLMVGDMSGTGLKARVQGLIRDLSGLAGPAASAPQAPNPGDALDWPSWLGAPSSSGSQNDMRYAVFPAAKRLAVMRGGRMFLYDTGEHQISGVSQQQGGGHALSFASRRGPVPLDSLAPVAAPDTAPDPAPAPALAPAPEARPGPAVAEGSIPAMIEQLHALLTRGILTQAEFDAKKAELLARL</sequence>
<keyword evidence="4" id="KW-1185">Reference proteome</keyword>
<feature type="compositionally biased region" description="Pro residues" evidence="1">
    <location>
        <begin position="183"/>
        <end position="199"/>
    </location>
</feature>
<name>A0ABV7U107_9RHOB</name>
<reference evidence="4" key="1">
    <citation type="journal article" date="2019" name="Int. J. Syst. Evol. Microbiol.">
        <title>The Global Catalogue of Microorganisms (GCM) 10K type strain sequencing project: providing services to taxonomists for standard genome sequencing and annotation.</title>
        <authorList>
            <consortium name="The Broad Institute Genomics Platform"/>
            <consortium name="The Broad Institute Genome Sequencing Center for Infectious Disease"/>
            <person name="Wu L."/>
            <person name="Ma J."/>
        </authorList>
    </citation>
    <scope>NUCLEOTIDE SEQUENCE [LARGE SCALE GENOMIC DNA]</scope>
    <source>
        <strain evidence="4">KCTC 42473</strain>
    </source>
</reference>
<proteinExistence type="predicted"/>
<feature type="domain" description="SHOCT" evidence="2">
    <location>
        <begin position="213"/>
        <end position="238"/>
    </location>
</feature>
<feature type="region of interest" description="Disordered" evidence="1">
    <location>
        <begin position="1"/>
        <end position="20"/>
    </location>
</feature>
<dbReference type="Proteomes" id="UP001595539">
    <property type="component" value="Unassembled WGS sequence"/>
</dbReference>
<evidence type="ECO:0000259" key="2">
    <source>
        <dbReference type="Pfam" id="PF09851"/>
    </source>
</evidence>
<feature type="compositionally biased region" description="Basic and acidic residues" evidence="1">
    <location>
        <begin position="1"/>
        <end position="13"/>
    </location>
</feature>
<accession>A0ABV7U107</accession>
<comment type="caution">
    <text evidence="3">The sequence shown here is derived from an EMBL/GenBank/DDBJ whole genome shotgun (WGS) entry which is preliminary data.</text>
</comment>
<organism evidence="3 4">
    <name type="scientific">Paracoccus angustae</name>
    <dbReference type="NCBI Taxonomy" id="1671480"/>
    <lineage>
        <taxon>Bacteria</taxon>
        <taxon>Pseudomonadati</taxon>
        <taxon>Pseudomonadota</taxon>
        <taxon>Alphaproteobacteria</taxon>
        <taxon>Rhodobacterales</taxon>
        <taxon>Paracoccaceae</taxon>
        <taxon>Paracoccus</taxon>
    </lineage>
</organism>
<gene>
    <name evidence="3" type="ORF">ACFOM8_04800</name>
</gene>